<dbReference type="GO" id="GO:0043952">
    <property type="term" value="P:protein transport by the Sec complex"/>
    <property type="evidence" value="ECO:0007669"/>
    <property type="project" value="UniProtKB-UniRule"/>
</dbReference>
<evidence type="ECO:0000256" key="4">
    <source>
        <dbReference type="ARBA" id="ARBA00022692"/>
    </source>
</evidence>
<feature type="transmembrane region" description="Helical" evidence="9">
    <location>
        <begin position="257"/>
        <end position="285"/>
    </location>
</feature>
<comment type="function">
    <text evidence="9">Part of the Sec protein translocase complex. Interacts with the SecYEG preprotein conducting channel. SecDF uses the proton motive force (PMF) to complete protein translocation after the ATP-dependent function of SecA.</text>
</comment>
<dbReference type="InterPro" id="IPR005665">
    <property type="entry name" value="SecF_bac"/>
</dbReference>
<dbReference type="GO" id="GO:0005886">
    <property type="term" value="C:plasma membrane"/>
    <property type="evidence" value="ECO:0007669"/>
    <property type="project" value="UniProtKB-SubCell"/>
</dbReference>
<dbReference type="InterPro" id="IPR048634">
    <property type="entry name" value="SecD_SecF_C"/>
</dbReference>
<dbReference type="Pfam" id="PF02355">
    <property type="entry name" value="SecD_SecF_C"/>
    <property type="match status" value="1"/>
</dbReference>
<keyword evidence="3 9" id="KW-1003">Cell membrane</keyword>
<evidence type="ECO:0000256" key="3">
    <source>
        <dbReference type="ARBA" id="ARBA00022475"/>
    </source>
</evidence>
<evidence type="ECO:0000256" key="9">
    <source>
        <dbReference type="HAMAP-Rule" id="MF_01464"/>
    </source>
</evidence>
<proteinExistence type="inferred from homology"/>
<keyword evidence="4 9" id="KW-0812">Transmembrane</keyword>
<comment type="similarity">
    <text evidence="9">Belongs to the SecD/SecF family. SecF subfamily.</text>
</comment>
<keyword evidence="8 9" id="KW-0472">Membrane</keyword>
<comment type="subunit">
    <text evidence="9">Forms a complex with SecD. Part of the essential Sec protein translocation apparatus which comprises SecA, SecYEG and auxiliary proteins SecDF. Other proteins may also be involved.</text>
</comment>
<dbReference type="HAMAP" id="MF_01464_B">
    <property type="entry name" value="SecF_B"/>
    <property type="match status" value="1"/>
</dbReference>
<dbReference type="GO" id="GO:0006605">
    <property type="term" value="P:protein targeting"/>
    <property type="evidence" value="ECO:0007669"/>
    <property type="project" value="UniProtKB-UniRule"/>
</dbReference>
<name>A0A6L5YBH4_9BACT</name>
<dbReference type="InterPro" id="IPR055344">
    <property type="entry name" value="SecD_SecF_C_bact"/>
</dbReference>
<organism evidence="11 12">
    <name type="scientific">Pyramidobacter porci</name>
    <dbReference type="NCBI Taxonomy" id="2605789"/>
    <lineage>
        <taxon>Bacteria</taxon>
        <taxon>Thermotogati</taxon>
        <taxon>Synergistota</taxon>
        <taxon>Synergistia</taxon>
        <taxon>Synergistales</taxon>
        <taxon>Dethiosulfovibrionaceae</taxon>
        <taxon>Pyramidobacter</taxon>
    </lineage>
</organism>
<dbReference type="NCBIfam" id="TIGR00916">
    <property type="entry name" value="2A0604s01"/>
    <property type="match status" value="1"/>
</dbReference>
<dbReference type="EMBL" id="VUNH01000005">
    <property type="protein sequence ID" value="MST55513.1"/>
    <property type="molecule type" value="Genomic_DNA"/>
</dbReference>
<gene>
    <name evidence="9 11" type="primary">secF</name>
    <name evidence="11" type="ORF">FYJ74_05630</name>
</gene>
<sequence>MRRNIPFMRYRKVWLAIAAFFVLGSLGLVATRGFNLGIDFTGGNLLQIEFPEAVKVGQVREAMAKVGYGSAVIQSYSDKGVMIRLQGSSELTPAELRDKIIKAVDALHTGSVKLVNFEMVGPTVGSELRNQAILASTIALAGILLYITFRFRFRFALVSVLALIHDTLLTLGLFSLLHVELGMTFIAAILTTIGYSLNNTIVILDRVRENWHSLPKVGMPQLLDDSINQTLARTINTSLTTFFPVLAFYVWGGPVLAGFSLAIMAGIIVGGFSSVCVTTSILCLWHEISPEK</sequence>
<dbReference type="InterPro" id="IPR022813">
    <property type="entry name" value="SecD/SecF_arch_bac"/>
</dbReference>
<dbReference type="SUPFAM" id="SSF82866">
    <property type="entry name" value="Multidrug efflux transporter AcrB transmembrane domain"/>
    <property type="match status" value="1"/>
</dbReference>
<feature type="transmembrane region" description="Helical" evidence="9">
    <location>
        <begin position="231"/>
        <end position="251"/>
    </location>
</feature>
<evidence type="ECO:0000256" key="5">
    <source>
        <dbReference type="ARBA" id="ARBA00022927"/>
    </source>
</evidence>
<evidence type="ECO:0000256" key="6">
    <source>
        <dbReference type="ARBA" id="ARBA00022989"/>
    </source>
</evidence>
<accession>A0A6L5YBH4</accession>
<dbReference type="GO" id="GO:0015450">
    <property type="term" value="F:protein-transporting ATPase activity"/>
    <property type="evidence" value="ECO:0007669"/>
    <property type="project" value="InterPro"/>
</dbReference>
<evidence type="ECO:0000256" key="1">
    <source>
        <dbReference type="ARBA" id="ARBA00004651"/>
    </source>
</evidence>
<evidence type="ECO:0000259" key="10">
    <source>
        <dbReference type="Pfam" id="PF02355"/>
    </source>
</evidence>
<protein>
    <recommendedName>
        <fullName evidence="9">Protein-export membrane protein SecF</fullName>
    </recommendedName>
</protein>
<keyword evidence="6 9" id="KW-1133">Transmembrane helix</keyword>
<dbReference type="InterPro" id="IPR022646">
    <property type="entry name" value="SecD/SecF_CS"/>
</dbReference>
<keyword evidence="5 9" id="KW-0653">Protein transport</keyword>
<dbReference type="GO" id="GO:0065002">
    <property type="term" value="P:intracellular protein transmembrane transport"/>
    <property type="evidence" value="ECO:0007669"/>
    <property type="project" value="UniProtKB-UniRule"/>
</dbReference>
<dbReference type="RefSeq" id="WP_154528612.1">
    <property type="nucleotide sequence ID" value="NZ_VUNH01000005.1"/>
</dbReference>
<dbReference type="Gene3D" id="1.20.1640.10">
    <property type="entry name" value="Multidrug efflux transporter AcrB transmembrane domain"/>
    <property type="match status" value="1"/>
</dbReference>
<comment type="subcellular location">
    <subcellularLocation>
        <location evidence="1 9">Cell membrane</location>
        <topology evidence="1 9">Multi-pass membrane protein</topology>
    </subcellularLocation>
</comment>
<feature type="transmembrane region" description="Helical" evidence="9">
    <location>
        <begin position="156"/>
        <end position="177"/>
    </location>
</feature>
<evidence type="ECO:0000313" key="12">
    <source>
        <dbReference type="Proteomes" id="UP000473699"/>
    </source>
</evidence>
<keyword evidence="2 9" id="KW-0813">Transport</keyword>
<dbReference type="NCBIfam" id="TIGR00966">
    <property type="entry name" value="transloc_SecF"/>
    <property type="match status" value="1"/>
</dbReference>
<dbReference type="GeneID" id="90985526"/>
<evidence type="ECO:0000256" key="2">
    <source>
        <dbReference type="ARBA" id="ARBA00022448"/>
    </source>
</evidence>
<comment type="caution">
    <text evidence="11">The sequence shown here is derived from an EMBL/GenBank/DDBJ whole genome shotgun (WGS) entry which is preliminary data.</text>
</comment>
<dbReference type="Pfam" id="PF07549">
    <property type="entry name" value="Sec_GG"/>
    <property type="match status" value="1"/>
</dbReference>
<feature type="domain" description="Protein export membrane protein SecD/SecF C-terminal" evidence="10">
    <location>
        <begin position="105"/>
        <end position="286"/>
    </location>
</feature>
<dbReference type="PANTHER" id="PTHR30081:SF8">
    <property type="entry name" value="PROTEIN TRANSLOCASE SUBUNIT SECF"/>
    <property type="match status" value="1"/>
</dbReference>
<keyword evidence="12" id="KW-1185">Reference proteome</keyword>
<comment type="caution">
    <text evidence="9">Lacks conserved residue(s) required for the propagation of feature annotation.</text>
</comment>
<dbReference type="Proteomes" id="UP000473699">
    <property type="component" value="Unassembled WGS sequence"/>
</dbReference>
<dbReference type="PANTHER" id="PTHR30081">
    <property type="entry name" value="PROTEIN-EXPORT MEMBRANE PROTEIN SEC"/>
    <property type="match status" value="1"/>
</dbReference>
<dbReference type="InterPro" id="IPR022645">
    <property type="entry name" value="SecD/SecF_bac"/>
</dbReference>
<feature type="transmembrane region" description="Helical" evidence="9">
    <location>
        <begin position="132"/>
        <end position="149"/>
    </location>
</feature>
<evidence type="ECO:0000256" key="7">
    <source>
        <dbReference type="ARBA" id="ARBA00023010"/>
    </source>
</evidence>
<reference evidence="11 12" key="1">
    <citation type="submission" date="2019-08" db="EMBL/GenBank/DDBJ databases">
        <title>In-depth cultivation of the pig gut microbiome towards novel bacterial diversity and tailored functional studies.</title>
        <authorList>
            <person name="Wylensek D."/>
            <person name="Hitch T.C.A."/>
            <person name="Clavel T."/>
        </authorList>
    </citation>
    <scope>NUCLEOTIDE SEQUENCE [LARGE SCALE GENOMIC DNA]</scope>
    <source>
        <strain evidence="11 12">SM-530-WT-4B</strain>
    </source>
</reference>
<dbReference type="PRINTS" id="PR01755">
    <property type="entry name" value="SECFTRNLCASE"/>
</dbReference>
<evidence type="ECO:0000256" key="8">
    <source>
        <dbReference type="ARBA" id="ARBA00023136"/>
    </source>
</evidence>
<evidence type="ECO:0000313" key="11">
    <source>
        <dbReference type="EMBL" id="MST55513.1"/>
    </source>
</evidence>
<dbReference type="AlphaFoldDB" id="A0A6L5YBH4"/>
<keyword evidence="7 9" id="KW-0811">Translocation</keyword>
<feature type="transmembrane region" description="Helical" evidence="9">
    <location>
        <begin position="183"/>
        <end position="204"/>
    </location>
</feature>